<evidence type="ECO:0000256" key="11">
    <source>
        <dbReference type="SAM" id="SignalP"/>
    </source>
</evidence>
<keyword evidence="7 8" id="KW-0998">Cell outer membrane</keyword>
<feature type="signal peptide" evidence="11">
    <location>
        <begin position="1"/>
        <end position="23"/>
    </location>
</feature>
<dbReference type="RefSeq" id="WP_304560420.1">
    <property type="nucleotide sequence ID" value="NZ_JAUQSZ010000003.1"/>
</dbReference>
<dbReference type="InterPro" id="IPR039426">
    <property type="entry name" value="TonB-dep_rcpt-like"/>
</dbReference>
<evidence type="ECO:0000256" key="2">
    <source>
        <dbReference type="ARBA" id="ARBA00022448"/>
    </source>
</evidence>
<name>A0ABT8ZWL0_9SPHN</name>
<dbReference type="InterPro" id="IPR000531">
    <property type="entry name" value="Beta-barrel_TonB"/>
</dbReference>
<organism evidence="14 15">
    <name type="scientific">Sphingomonas immobilis</name>
    <dbReference type="NCBI Taxonomy" id="3063997"/>
    <lineage>
        <taxon>Bacteria</taxon>
        <taxon>Pseudomonadati</taxon>
        <taxon>Pseudomonadota</taxon>
        <taxon>Alphaproteobacteria</taxon>
        <taxon>Sphingomonadales</taxon>
        <taxon>Sphingomonadaceae</taxon>
        <taxon>Sphingomonas</taxon>
    </lineage>
</organism>
<dbReference type="InterPro" id="IPR036942">
    <property type="entry name" value="Beta-barrel_TonB_sf"/>
</dbReference>
<evidence type="ECO:0000256" key="9">
    <source>
        <dbReference type="RuleBase" id="RU003357"/>
    </source>
</evidence>
<feature type="domain" description="TonB-dependent receptor-like beta-barrel" evidence="12">
    <location>
        <begin position="366"/>
        <end position="836"/>
    </location>
</feature>
<dbReference type="InterPro" id="IPR012910">
    <property type="entry name" value="Plug_dom"/>
</dbReference>
<dbReference type="Proteomes" id="UP001176468">
    <property type="component" value="Unassembled WGS sequence"/>
</dbReference>
<evidence type="ECO:0000259" key="12">
    <source>
        <dbReference type="Pfam" id="PF00593"/>
    </source>
</evidence>
<dbReference type="EMBL" id="JAUQSZ010000003">
    <property type="protein sequence ID" value="MDO7841965.1"/>
    <property type="molecule type" value="Genomic_DNA"/>
</dbReference>
<proteinExistence type="inferred from homology"/>
<dbReference type="PROSITE" id="PS52016">
    <property type="entry name" value="TONB_DEPENDENT_REC_3"/>
    <property type="match status" value="1"/>
</dbReference>
<dbReference type="Pfam" id="PF07715">
    <property type="entry name" value="Plug"/>
    <property type="match status" value="1"/>
</dbReference>
<reference evidence="14" key="1">
    <citation type="submission" date="2023-07" db="EMBL/GenBank/DDBJ databases">
        <authorList>
            <person name="Kim M.K."/>
        </authorList>
    </citation>
    <scope>NUCLEOTIDE SEQUENCE</scope>
    <source>
        <strain evidence="14">CA1-15</strain>
    </source>
</reference>
<keyword evidence="2 8" id="KW-0813">Transport</keyword>
<dbReference type="PANTHER" id="PTHR47234:SF3">
    <property type="entry name" value="SECRETIN_TONB SHORT N-TERMINAL DOMAIN-CONTAINING PROTEIN"/>
    <property type="match status" value="1"/>
</dbReference>
<keyword evidence="15" id="KW-1185">Reference proteome</keyword>
<dbReference type="InterPro" id="IPR037066">
    <property type="entry name" value="Plug_dom_sf"/>
</dbReference>
<evidence type="ECO:0000256" key="7">
    <source>
        <dbReference type="ARBA" id="ARBA00023237"/>
    </source>
</evidence>
<evidence type="ECO:0000256" key="10">
    <source>
        <dbReference type="SAM" id="MobiDB-lite"/>
    </source>
</evidence>
<accession>A0ABT8ZWL0</accession>
<evidence type="ECO:0000256" key="8">
    <source>
        <dbReference type="PROSITE-ProRule" id="PRU01360"/>
    </source>
</evidence>
<comment type="similarity">
    <text evidence="8 9">Belongs to the TonB-dependent receptor family.</text>
</comment>
<keyword evidence="6 8" id="KW-0472">Membrane</keyword>
<evidence type="ECO:0000259" key="13">
    <source>
        <dbReference type="Pfam" id="PF07715"/>
    </source>
</evidence>
<comment type="subcellular location">
    <subcellularLocation>
        <location evidence="1 8">Cell outer membrane</location>
        <topology evidence="1 8">Multi-pass membrane protein</topology>
    </subcellularLocation>
</comment>
<evidence type="ECO:0000313" key="14">
    <source>
        <dbReference type="EMBL" id="MDO7841965.1"/>
    </source>
</evidence>
<evidence type="ECO:0000313" key="15">
    <source>
        <dbReference type="Proteomes" id="UP001176468"/>
    </source>
</evidence>
<protein>
    <submittedName>
        <fullName evidence="14">TonB-dependent receptor</fullName>
    </submittedName>
</protein>
<dbReference type="PANTHER" id="PTHR47234">
    <property type="match status" value="1"/>
</dbReference>
<keyword evidence="11" id="KW-0732">Signal</keyword>
<feature type="chain" id="PRO_5045410435" evidence="11">
    <location>
        <begin position="24"/>
        <end position="886"/>
    </location>
</feature>
<evidence type="ECO:0000256" key="4">
    <source>
        <dbReference type="ARBA" id="ARBA00022692"/>
    </source>
</evidence>
<feature type="domain" description="TonB-dependent receptor plug" evidence="13">
    <location>
        <begin position="65"/>
        <end position="189"/>
    </location>
</feature>
<sequence length="886" mass="94074">MIKNSISLLALAVASIAATPAFAAPADAPAALAPDAPPSDATVAPDDEKTDVIVLGTRRTDRTVTSSASPIDVISATELTNQPSGNMLDIVKNIIPSFYVPQNTITDASTFVRAPSLRGLPASEVLVMINGKRYNRSALVQVAGGSDTALSAASQGADISLIPAIAVGNLQVLRDGATAQYGSDAIAGVLNYGLKEKTGIELQARYGQYYQNGDGKSVQVAGDVGFGIGDLGFINIAGEYNNDGQTSRGVTRPSAVFLAQAQPGVVNRIPNYPGPAQIWGSSPTESYKFFVNSALNVTDSSKIYLFANYARSKATQSFNYRPVLDWSFPTTTGIGGGSANDYFKKIYYLTPCPAGNATCPTGGFVRDANNFQFTSVYPGGFTPQFVGVSEQFYGTLGYKGSAGDFTYDLSGTYAKNTLDLSMFGSLNGSYGPQSQTSFKFGALQQEEINANIDLSYPIEVGFASPLTISGGGEFRQEKYTLTAGDVQSYGAGPYASAQTLYTLVSPGVYSLYTPTDPRETQGQSPGASGYGGTSPDAAGSWTQRSFAAYVDLETDIVENLSVGAAGRYENYNTFGGSWVGKFNAIWKATDFLSVRGTIGNGFHAPSPGQSHTSILTTAFNNGVQTQTGTYPVDTAISRFYGAVPLRPETSMNYGFGVVLSPAQNLKLTIDAYQIDVSDRIGVSKTFNVTAANIAAQPALAAVGVGGSVQYFTNDFDTRTRGIDVVATYKTSLSEAIINFTLAYNYNKTEVTRPGSSISSDQILDIEHGAPNHRAVFTTNWALGPLSINFRENFYSWWKAAISYGPAQTFGSKFVSDLDVTYNITENYSVTVGGQNILDERPDKLSPLSNSIFPITGGSSDGQIYPSSGGPFGLNGGFWYVRLRAKY</sequence>
<comment type="caution">
    <text evidence="14">The sequence shown here is derived from an EMBL/GenBank/DDBJ whole genome shotgun (WGS) entry which is preliminary data.</text>
</comment>
<evidence type="ECO:0000256" key="1">
    <source>
        <dbReference type="ARBA" id="ARBA00004571"/>
    </source>
</evidence>
<evidence type="ECO:0000256" key="6">
    <source>
        <dbReference type="ARBA" id="ARBA00023136"/>
    </source>
</evidence>
<feature type="region of interest" description="Disordered" evidence="10">
    <location>
        <begin position="512"/>
        <end position="537"/>
    </location>
</feature>
<evidence type="ECO:0000256" key="5">
    <source>
        <dbReference type="ARBA" id="ARBA00023077"/>
    </source>
</evidence>
<gene>
    <name evidence="14" type="ORF">Q5H94_06490</name>
</gene>
<keyword evidence="14" id="KW-0675">Receptor</keyword>
<dbReference type="Gene3D" id="2.40.170.20">
    <property type="entry name" value="TonB-dependent receptor, beta-barrel domain"/>
    <property type="match status" value="1"/>
</dbReference>
<dbReference type="Pfam" id="PF00593">
    <property type="entry name" value="TonB_dep_Rec_b-barrel"/>
    <property type="match status" value="1"/>
</dbReference>
<keyword evidence="4 8" id="KW-0812">Transmembrane</keyword>
<keyword evidence="3 8" id="KW-1134">Transmembrane beta strand</keyword>
<dbReference type="Gene3D" id="2.170.130.10">
    <property type="entry name" value="TonB-dependent receptor, plug domain"/>
    <property type="match status" value="1"/>
</dbReference>
<evidence type="ECO:0000256" key="3">
    <source>
        <dbReference type="ARBA" id="ARBA00022452"/>
    </source>
</evidence>
<dbReference type="SUPFAM" id="SSF56935">
    <property type="entry name" value="Porins"/>
    <property type="match status" value="1"/>
</dbReference>
<keyword evidence="5 9" id="KW-0798">TonB box</keyword>